<evidence type="ECO:0000259" key="4">
    <source>
        <dbReference type="Pfam" id="PF13649"/>
    </source>
</evidence>
<accession>A0A3M3WU76</accession>
<dbReference type="GO" id="GO:0051289">
    <property type="term" value="P:protein homotetramerization"/>
    <property type="evidence" value="ECO:0007669"/>
    <property type="project" value="TreeGrafter"/>
</dbReference>
<protein>
    <recommendedName>
        <fullName evidence="4">Methyltransferase domain-containing protein</fullName>
    </recommendedName>
</protein>
<proteinExistence type="predicted"/>
<dbReference type="Proteomes" id="UP000276587">
    <property type="component" value="Unassembled WGS sequence"/>
</dbReference>
<dbReference type="AlphaFoldDB" id="A0A3M3WU76"/>
<evidence type="ECO:0000256" key="1">
    <source>
        <dbReference type="ARBA" id="ARBA00022603"/>
    </source>
</evidence>
<evidence type="ECO:0000256" key="2">
    <source>
        <dbReference type="ARBA" id="ARBA00022679"/>
    </source>
</evidence>
<dbReference type="PROSITE" id="PS51600">
    <property type="entry name" value="SAM_GNMT"/>
    <property type="match status" value="1"/>
</dbReference>
<reference evidence="5 6" key="1">
    <citation type="submission" date="2018-08" db="EMBL/GenBank/DDBJ databases">
        <title>Recombination of ecologically and evolutionarily significant loci maintains genetic cohesion in the Pseudomonas syringae species complex.</title>
        <authorList>
            <person name="Dillon M."/>
            <person name="Thakur S."/>
            <person name="Almeida R.N.D."/>
            <person name="Weir B.S."/>
            <person name="Guttman D.S."/>
        </authorList>
    </citation>
    <scope>NUCLEOTIDE SEQUENCE [LARGE SCALE GENOMIC DNA]</scope>
    <source>
        <strain evidence="5 6">ICMP 3555</strain>
    </source>
</reference>
<dbReference type="GO" id="GO:0046498">
    <property type="term" value="P:S-adenosylhomocysteine metabolic process"/>
    <property type="evidence" value="ECO:0007669"/>
    <property type="project" value="TreeGrafter"/>
</dbReference>
<dbReference type="GO" id="GO:1904047">
    <property type="term" value="F:S-adenosyl-L-methionine binding"/>
    <property type="evidence" value="ECO:0007669"/>
    <property type="project" value="TreeGrafter"/>
</dbReference>
<dbReference type="GO" id="GO:0032259">
    <property type="term" value="P:methylation"/>
    <property type="evidence" value="ECO:0007669"/>
    <property type="project" value="UniProtKB-KW"/>
</dbReference>
<dbReference type="InterPro" id="IPR041698">
    <property type="entry name" value="Methyltransf_25"/>
</dbReference>
<evidence type="ECO:0000256" key="3">
    <source>
        <dbReference type="ARBA" id="ARBA00022691"/>
    </source>
</evidence>
<gene>
    <name evidence="5" type="ORF">ALQ29_04636</name>
</gene>
<sequence>MMNQMSGRKHNEVASYATQYSADFVERWDELIDWEKRKEGEDGFFEKLLRRHGVQSVIDVSTGSGFHAVQLKQAGFDVVATDGSSTMLTKARANFRKHGLDIQSHYRDWHSLDSQELGQFDAVVCLGSSLCHVFAAHDRLRVLAKFRALLKPGGLLIVDQRNFFAIRAGKFKASGHYYYCGTKASVSLGQVDEHLCEFIYSFDNEEQYRLQVYPLLPGELKGEVLKSGFTDHESYGDFERDYDMMDCDFVIHTARAE</sequence>
<keyword evidence="3" id="KW-0949">S-adenosyl-L-methionine</keyword>
<feature type="domain" description="Methyltransferase" evidence="4">
    <location>
        <begin position="57"/>
        <end position="154"/>
    </location>
</feature>
<evidence type="ECO:0000313" key="6">
    <source>
        <dbReference type="Proteomes" id="UP000276587"/>
    </source>
</evidence>
<dbReference type="CDD" id="cd02440">
    <property type="entry name" value="AdoMet_MTases"/>
    <property type="match status" value="1"/>
</dbReference>
<keyword evidence="2" id="KW-0808">Transferase</keyword>
<dbReference type="PANTHER" id="PTHR16458:SF2">
    <property type="entry name" value="GLYCINE N-METHYLTRANSFERASE"/>
    <property type="match status" value="1"/>
</dbReference>
<dbReference type="PANTHER" id="PTHR16458">
    <property type="entry name" value="GLYCINE N-METHYLTRANSFERASE"/>
    <property type="match status" value="1"/>
</dbReference>
<dbReference type="GO" id="GO:0017174">
    <property type="term" value="F:glycine N-methyltransferase activity"/>
    <property type="evidence" value="ECO:0007669"/>
    <property type="project" value="InterPro"/>
</dbReference>
<name>A0A3M3WU76_PSEMA</name>
<evidence type="ECO:0000313" key="5">
    <source>
        <dbReference type="EMBL" id="RMP02961.1"/>
    </source>
</evidence>
<dbReference type="EMBL" id="RBQF01000331">
    <property type="protein sequence ID" value="RMP02961.1"/>
    <property type="molecule type" value="Genomic_DNA"/>
</dbReference>
<dbReference type="Gene3D" id="3.30.46.10">
    <property type="entry name" value="Glycine N-methyltransferase, chain A, domain 1"/>
    <property type="match status" value="1"/>
</dbReference>
<dbReference type="GO" id="GO:0006730">
    <property type="term" value="P:one-carbon metabolic process"/>
    <property type="evidence" value="ECO:0007669"/>
    <property type="project" value="TreeGrafter"/>
</dbReference>
<keyword evidence="1" id="KW-0489">Methyltransferase</keyword>
<dbReference type="Gene3D" id="3.40.50.150">
    <property type="entry name" value="Vaccinia Virus protein VP39"/>
    <property type="match status" value="1"/>
</dbReference>
<dbReference type="InterPro" id="IPR029063">
    <property type="entry name" value="SAM-dependent_MTases_sf"/>
</dbReference>
<dbReference type="GO" id="GO:0005829">
    <property type="term" value="C:cytosol"/>
    <property type="evidence" value="ECO:0007669"/>
    <property type="project" value="TreeGrafter"/>
</dbReference>
<dbReference type="Pfam" id="PF13649">
    <property type="entry name" value="Methyltransf_25"/>
    <property type="match status" value="1"/>
</dbReference>
<dbReference type="GO" id="GO:0006111">
    <property type="term" value="P:regulation of gluconeogenesis"/>
    <property type="evidence" value="ECO:0007669"/>
    <property type="project" value="TreeGrafter"/>
</dbReference>
<dbReference type="GO" id="GO:1901052">
    <property type="term" value="P:sarcosine metabolic process"/>
    <property type="evidence" value="ECO:0007669"/>
    <property type="project" value="TreeGrafter"/>
</dbReference>
<dbReference type="InterPro" id="IPR014369">
    <property type="entry name" value="Gly/Sar_N_MeTrfase"/>
</dbReference>
<comment type="caution">
    <text evidence="5">The sequence shown here is derived from an EMBL/GenBank/DDBJ whole genome shotgun (WGS) entry which is preliminary data.</text>
</comment>
<organism evidence="5 6">
    <name type="scientific">Pseudomonas marginalis pv. marginalis</name>
    <dbReference type="NCBI Taxonomy" id="97473"/>
    <lineage>
        <taxon>Bacteria</taxon>
        <taxon>Pseudomonadati</taxon>
        <taxon>Pseudomonadota</taxon>
        <taxon>Gammaproteobacteria</taxon>
        <taxon>Pseudomonadales</taxon>
        <taxon>Pseudomonadaceae</taxon>
        <taxon>Pseudomonas</taxon>
    </lineage>
</organism>
<dbReference type="SUPFAM" id="SSF53335">
    <property type="entry name" value="S-adenosyl-L-methionine-dependent methyltransferases"/>
    <property type="match status" value="1"/>
</dbReference>
<dbReference type="GO" id="GO:0046500">
    <property type="term" value="P:S-adenosylmethionine metabolic process"/>
    <property type="evidence" value="ECO:0007669"/>
    <property type="project" value="TreeGrafter"/>
</dbReference>
<keyword evidence="6" id="KW-1185">Reference proteome</keyword>
<dbReference type="GO" id="GO:0042802">
    <property type="term" value="F:identical protein binding"/>
    <property type="evidence" value="ECO:0007669"/>
    <property type="project" value="TreeGrafter"/>
</dbReference>
<dbReference type="GO" id="GO:0016594">
    <property type="term" value="F:glycine binding"/>
    <property type="evidence" value="ECO:0007669"/>
    <property type="project" value="TreeGrafter"/>
</dbReference>